<comment type="caution">
    <text evidence="4">The sequence shown here is derived from an EMBL/GenBank/DDBJ whole genome shotgun (WGS) entry which is preliminary data.</text>
</comment>
<dbReference type="Proteomes" id="UP000274661">
    <property type="component" value="Unassembled WGS sequence"/>
</dbReference>
<feature type="domain" description="Cellulase Ig-like" evidence="3">
    <location>
        <begin position="62"/>
        <end position="142"/>
    </location>
</feature>
<dbReference type="CDD" id="cd02850">
    <property type="entry name" value="E_set_Cellulase_N"/>
    <property type="match status" value="1"/>
</dbReference>
<dbReference type="AlphaFoldDB" id="A0A3S0ENC1"/>
<accession>A0A3S0ENC1</accession>
<reference evidence="4 5" key="1">
    <citation type="submission" date="2018-12" db="EMBL/GenBank/DDBJ databases">
        <title>Sphingomonas sp. HMF7854 Genome sequencing and assembly.</title>
        <authorList>
            <person name="Cha I."/>
            <person name="Kang H."/>
            <person name="Kim H."/>
            <person name="Kang J."/>
            <person name="Joh K."/>
        </authorList>
    </citation>
    <scope>NUCLEOTIDE SEQUENCE [LARGE SCALE GENOMIC DNA]</scope>
    <source>
        <strain evidence="4 5">HMF7854</strain>
    </source>
</reference>
<dbReference type="GO" id="GO:0008810">
    <property type="term" value="F:cellulase activity"/>
    <property type="evidence" value="ECO:0007669"/>
    <property type="project" value="InterPro"/>
</dbReference>
<proteinExistence type="inferred from homology"/>
<sequence length="216" mass="23542">MALRLFARNRACSYVSDRPELRRIMIAGLTRRTALKSAVAALSCSVLPAACATKPAHPSTPRLNQLGFRPASTKHFVLATDTRDPLNASFVVETLSGRRVFEAPLRTALCDLTVTTGEHVRTGDFSRFNEPGCYRLCVGTRRSHPFEISEGVYVPLVRDAARAFHLIRANTAVDDPVTGLKFAAGHLSETTLQVDGRSHRSAVSHSPCDEEVPGSE</sequence>
<dbReference type="Pfam" id="PF02927">
    <property type="entry name" value="CelD_N"/>
    <property type="match status" value="1"/>
</dbReference>
<protein>
    <recommendedName>
        <fullName evidence="3">Cellulase Ig-like domain-containing protein</fullName>
    </recommendedName>
</protein>
<dbReference type="GO" id="GO:0005975">
    <property type="term" value="P:carbohydrate metabolic process"/>
    <property type="evidence" value="ECO:0007669"/>
    <property type="project" value="InterPro"/>
</dbReference>
<dbReference type="InterPro" id="IPR004197">
    <property type="entry name" value="Cellulase_Ig-like"/>
</dbReference>
<dbReference type="InterPro" id="IPR013783">
    <property type="entry name" value="Ig-like_fold"/>
</dbReference>
<name>A0A3S0ENC1_9SPHN</name>
<dbReference type="SUPFAM" id="SSF81296">
    <property type="entry name" value="E set domains"/>
    <property type="match status" value="1"/>
</dbReference>
<comment type="similarity">
    <text evidence="1">Belongs to the glycosyl hydrolase 9 (cellulase E) family.</text>
</comment>
<gene>
    <name evidence="4" type="ORF">HMF7854_12095</name>
</gene>
<dbReference type="Gene3D" id="2.60.40.10">
    <property type="entry name" value="Immunoglobulins"/>
    <property type="match status" value="1"/>
</dbReference>
<evidence type="ECO:0000313" key="5">
    <source>
        <dbReference type="Proteomes" id="UP000274661"/>
    </source>
</evidence>
<organism evidence="4 5">
    <name type="scientific">Sphingomonas ginkgonis</name>
    <dbReference type="NCBI Taxonomy" id="2315330"/>
    <lineage>
        <taxon>Bacteria</taxon>
        <taxon>Pseudomonadati</taxon>
        <taxon>Pseudomonadota</taxon>
        <taxon>Alphaproteobacteria</taxon>
        <taxon>Sphingomonadales</taxon>
        <taxon>Sphingomonadaceae</taxon>
        <taxon>Sphingomonas</taxon>
    </lineage>
</organism>
<dbReference type="OrthoDB" id="9808897at2"/>
<dbReference type="EMBL" id="RWJF01000001">
    <property type="protein sequence ID" value="RST31496.1"/>
    <property type="molecule type" value="Genomic_DNA"/>
</dbReference>
<keyword evidence="5" id="KW-1185">Reference proteome</keyword>
<evidence type="ECO:0000256" key="2">
    <source>
        <dbReference type="SAM" id="MobiDB-lite"/>
    </source>
</evidence>
<feature type="region of interest" description="Disordered" evidence="2">
    <location>
        <begin position="193"/>
        <end position="216"/>
    </location>
</feature>
<evidence type="ECO:0000259" key="3">
    <source>
        <dbReference type="Pfam" id="PF02927"/>
    </source>
</evidence>
<evidence type="ECO:0000313" key="4">
    <source>
        <dbReference type="EMBL" id="RST31496.1"/>
    </source>
</evidence>
<dbReference type="InterPro" id="IPR014756">
    <property type="entry name" value="Ig_E-set"/>
</dbReference>
<evidence type="ECO:0000256" key="1">
    <source>
        <dbReference type="ARBA" id="ARBA00007072"/>
    </source>
</evidence>